<dbReference type="InterPro" id="IPR004358">
    <property type="entry name" value="Sig_transdc_His_kin-like_C"/>
</dbReference>
<feature type="non-terminal residue" evidence="21">
    <location>
        <position position="1"/>
    </location>
</feature>
<evidence type="ECO:0000313" key="22">
    <source>
        <dbReference type="Proteomes" id="UP000249794"/>
    </source>
</evidence>
<feature type="domain" description="Histidine kinase" evidence="17">
    <location>
        <begin position="183"/>
        <end position="403"/>
    </location>
</feature>
<gene>
    <name evidence="21" type="ORF">DCF15_10890</name>
</gene>
<evidence type="ECO:0000256" key="2">
    <source>
        <dbReference type="ARBA" id="ARBA00004370"/>
    </source>
</evidence>
<dbReference type="Gene3D" id="3.40.50.2300">
    <property type="match status" value="1"/>
</dbReference>
<dbReference type="EMBL" id="QBMP01000101">
    <property type="protein sequence ID" value="PZO55290.1"/>
    <property type="molecule type" value="Genomic_DNA"/>
</dbReference>
<dbReference type="SMART" id="SM00387">
    <property type="entry name" value="HATPase_c"/>
    <property type="match status" value="1"/>
</dbReference>
<keyword evidence="13" id="KW-0472">Membrane</keyword>
<keyword evidence="9" id="KW-0418">Kinase</keyword>
<evidence type="ECO:0000256" key="7">
    <source>
        <dbReference type="ARBA" id="ARBA00022692"/>
    </source>
</evidence>
<comment type="caution">
    <text evidence="21">The sequence shown here is derived from an EMBL/GenBank/DDBJ whole genome shotgun (WGS) entry which is preliminary data.</text>
</comment>
<dbReference type="SUPFAM" id="SSF55785">
    <property type="entry name" value="PYP-like sensor domain (PAS domain)"/>
    <property type="match status" value="1"/>
</dbReference>
<keyword evidence="8" id="KW-0547">Nucleotide-binding</keyword>
<dbReference type="InterPro" id="IPR036097">
    <property type="entry name" value="HisK_dim/P_sf"/>
</dbReference>
<dbReference type="NCBIfam" id="TIGR00229">
    <property type="entry name" value="sensory_box"/>
    <property type="match status" value="1"/>
</dbReference>
<dbReference type="Gene3D" id="3.30.450.20">
    <property type="entry name" value="PAS domain"/>
    <property type="match status" value="1"/>
</dbReference>
<dbReference type="FunFam" id="3.30.565.10:FF:000010">
    <property type="entry name" value="Sensor histidine kinase RcsC"/>
    <property type="match status" value="1"/>
</dbReference>
<dbReference type="GO" id="GO:0000155">
    <property type="term" value="F:phosphorelay sensor kinase activity"/>
    <property type="evidence" value="ECO:0007669"/>
    <property type="project" value="InterPro"/>
</dbReference>
<keyword evidence="6" id="KW-0808">Transferase</keyword>
<keyword evidence="11" id="KW-1133">Transmembrane helix</keyword>
<dbReference type="Pfam" id="PF08448">
    <property type="entry name" value="PAS_4"/>
    <property type="match status" value="1"/>
</dbReference>
<dbReference type="EC" id="2.7.13.3" evidence="4"/>
<dbReference type="Pfam" id="PF00512">
    <property type="entry name" value="HisKA"/>
    <property type="match status" value="1"/>
</dbReference>
<dbReference type="GO" id="GO:0005524">
    <property type="term" value="F:ATP binding"/>
    <property type="evidence" value="ECO:0007669"/>
    <property type="project" value="UniProtKB-KW"/>
</dbReference>
<accession>A0A2W4XDH4</accession>
<dbReference type="PANTHER" id="PTHR43547:SF2">
    <property type="entry name" value="HYBRID SIGNAL TRANSDUCTION HISTIDINE KINASE C"/>
    <property type="match status" value="1"/>
</dbReference>
<evidence type="ECO:0000256" key="15">
    <source>
        <dbReference type="PROSITE-ProRule" id="PRU00169"/>
    </source>
</evidence>
<dbReference type="PROSITE" id="PS50112">
    <property type="entry name" value="PAS"/>
    <property type="match status" value="1"/>
</dbReference>
<dbReference type="InterPro" id="IPR003594">
    <property type="entry name" value="HATPase_dom"/>
</dbReference>
<proteinExistence type="inferred from homology"/>
<dbReference type="Pfam" id="PF02518">
    <property type="entry name" value="HATPase_c"/>
    <property type="match status" value="1"/>
</dbReference>
<comment type="subcellular location">
    <subcellularLocation>
        <location evidence="2">Membrane</location>
    </subcellularLocation>
</comment>
<dbReference type="CDD" id="cd00130">
    <property type="entry name" value="PAS"/>
    <property type="match status" value="1"/>
</dbReference>
<feature type="modified residue" description="4-aspartylphosphate" evidence="15">
    <location>
        <position position="474"/>
    </location>
</feature>
<evidence type="ECO:0000256" key="9">
    <source>
        <dbReference type="ARBA" id="ARBA00022777"/>
    </source>
</evidence>
<dbReference type="SMART" id="SM00448">
    <property type="entry name" value="REC"/>
    <property type="match status" value="1"/>
</dbReference>
<dbReference type="InterPro" id="IPR001789">
    <property type="entry name" value="Sig_transdc_resp-reg_receiver"/>
</dbReference>
<evidence type="ECO:0000259" key="17">
    <source>
        <dbReference type="PROSITE" id="PS50109"/>
    </source>
</evidence>
<evidence type="ECO:0000256" key="4">
    <source>
        <dbReference type="ARBA" id="ARBA00012438"/>
    </source>
</evidence>
<evidence type="ECO:0000259" key="18">
    <source>
        <dbReference type="PROSITE" id="PS50110"/>
    </source>
</evidence>
<dbReference type="PANTHER" id="PTHR43547">
    <property type="entry name" value="TWO-COMPONENT HISTIDINE KINASE"/>
    <property type="match status" value="1"/>
</dbReference>
<dbReference type="InterPro" id="IPR036890">
    <property type="entry name" value="HATPase_C_sf"/>
</dbReference>
<name>A0A2W4XDH4_9CYAN</name>
<feature type="domain" description="PAC" evidence="20">
    <location>
        <begin position="106"/>
        <end position="158"/>
    </location>
</feature>
<dbReference type="SMART" id="SM00091">
    <property type="entry name" value="PAS"/>
    <property type="match status" value="1"/>
</dbReference>
<dbReference type="GO" id="GO:0016020">
    <property type="term" value="C:membrane"/>
    <property type="evidence" value="ECO:0007669"/>
    <property type="project" value="UniProtKB-SubCell"/>
</dbReference>
<evidence type="ECO:0000256" key="10">
    <source>
        <dbReference type="ARBA" id="ARBA00022840"/>
    </source>
</evidence>
<feature type="domain" description="Response regulatory" evidence="18">
    <location>
        <begin position="425"/>
        <end position="543"/>
    </location>
</feature>
<dbReference type="Gene3D" id="3.30.565.10">
    <property type="entry name" value="Histidine kinase-like ATPase, C-terminal domain"/>
    <property type="match status" value="1"/>
</dbReference>
<dbReference type="SUPFAM" id="SSF52172">
    <property type="entry name" value="CheY-like"/>
    <property type="match status" value="1"/>
</dbReference>
<dbReference type="InterPro" id="IPR005467">
    <property type="entry name" value="His_kinase_dom"/>
</dbReference>
<evidence type="ECO:0000256" key="6">
    <source>
        <dbReference type="ARBA" id="ARBA00022679"/>
    </source>
</evidence>
<dbReference type="SMART" id="SM00388">
    <property type="entry name" value="HisKA"/>
    <property type="match status" value="1"/>
</dbReference>
<keyword evidence="5 15" id="KW-0597">Phosphoprotein</keyword>
<keyword evidence="12" id="KW-0902">Two-component regulatory system</keyword>
<dbReference type="InterPro" id="IPR000014">
    <property type="entry name" value="PAS"/>
</dbReference>
<organism evidence="21 22">
    <name type="scientific">Phormidesmis priestleyi</name>
    <dbReference type="NCBI Taxonomy" id="268141"/>
    <lineage>
        <taxon>Bacteria</taxon>
        <taxon>Bacillati</taxon>
        <taxon>Cyanobacteriota</taxon>
        <taxon>Cyanophyceae</taxon>
        <taxon>Leptolyngbyales</taxon>
        <taxon>Leptolyngbyaceae</taxon>
        <taxon>Phormidesmis</taxon>
    </lineage>
</organism>
<dbReference type="CDD" id="cd00082">
    <property type="entry name" value="HisKA"/>
    <property type="match status" value="1"/>
</dbReference>
<dbReference type="SUPFAM" id="SSF47384">
    <property type="entry name" value="Homodimeric domain of signal transducing histidine kinase"/>
    <property type="match status" value="1"/>
</dbReference>
<keyword evidence="10" id="KW-0067">ATP-binding</keyword>
<comment type="similarity">
    <text evidence="3">In the N-terminal section; belongs to the phytochrome family.</text>
</comment>
<dbReference type="PROSITE" id="PS50109">
    <property type="entry name" value="HIS_KIN"/>
    <property type="match status" value="1"/>
</dbReference>
<evidence type="ECO:0000259" key="19">
    <source>
        <dbReference type="PROSITE" id="PS50112"/>
    </source>
</evidence>
<evidence type="ECO:0000256" key="13">
    <source>
        <dbReference type="ARBA" id="ARBA00023136"/>
    </source>
</evidence>
<dbReference type="PROSITE" id="PS50110">
    <property type="entry name" value="RESPONSE_REGULATORY"/>
    <property type="match status" value="1"/>
</dbReference>
<dbReference type="InterPro" id="IPR011006">
    <property type="entry name" value="CheY-like_superfamily"/>
</dbReference>
<dbReference type="PROSITE" id="PS50113">
    <property type="entry name" value="PAC"/>
    <property type="match status" value="1"/>
</dbReference>
<evidence type="ECO:0000256" key="1">
    <source>
        <dbReference type="ARBA" id="ARBA00000085"/>
    </source>
</evidence>
<dbReference type="AlphaFoldDB" id="A0A2W4XDH4"/>
<dbReference type="InterPro" id="IPR035965">
    <property type="entry name" value="PAS-like_dom_sf"/>
</dbReference>
<reference evidence="22" key="1">
    <citation type="submission" date="2018-04" db="EMBL/GenBank/DDBJ databases">
        <authorList>
            <person name="Cornet L."/>
        </authorList>
    </citation>
    <scope>NUCLEOTIDE SEQUENCE [LARGE SCALE GENOMIC DNA]</scope>
</reference>
<evidence type="ECO:0000259" key="20">
    <source>
        <dbReference type="PROSITE" id="PS50113"/>
    </source>
</evidence>
<dbReference type="InterPro" id="IPR013656">
    <property type="entry name" value="PAS_4"/>
</dbReference>
<dbReference type="InterPro" id="IPR003661">
    <property type="entry name" value="HisK_dim/P_dom"/>
</dbReference>
<protein>
    <recommendedName>
        <fullName evidence="14">Circadian input-output histidine kinase CikA</fullName>
        <ecNumber evidence="4">2.7.13.3</ecNumber>
    </recommendedName>
</protein>
<evidence type="ECO:0000256" key="5">
    <source>
        <dbReference type="ARBA" id="ARBA00022553"/>
    </source>
</evidence>
<dbReference type="PRINTS" id="PR00344">
    <property type="entry name" value="BCTRLSENSOR"/>
</dbReference>
<evidence type="ECO:0000256" key="16">
    <source>
        <dbReference type="SAM" id="Coils"/>
    </source>
</evidence>
<dbReference type="Gene3D" id="1.10.287.130">
    <property type="match status" value="1"/>
</dbReference>
<comment type="catalytic activity">
    <reaction evidence="1">
        <text>ATP + protein L-histidine = ADP + protein N-phospho-L-histidine.</text>
        <dbReference type="EC" id="2.7.13.3"/>
    </reaction>
</comment>
<dbReference type="SUPFAM" id="SSF55874">
    <property type="entry name" value="ATPase domain of HSP90 chaperone/DNA topoisomerase II/histidine kinase"/>
    <property type="match status" value="1"/>
</dbReference>
<evidence type="ECO:0000256" key="3">
    <source>
        <dbReference type="ARBA" id="ARBA00006402"/>
    </source>
</evidence>
<dbReference type="Proteomes" id="UP000249794">
    <property type="component" value="Unassembled WGS sequence"/>
</dbReference>
<evidence type="ECO:0000256" key="12">
    <source>
        <dbReference type="ARBA" id="ARBA00023012"/>
    </source>
</evidence>
<evidence type="ECO:0000313" key="21">
    <source>
        <dbReference type="EMBL" id="PZO55290.1"/>
    </source>
</evidence>
<keyword evidence="7" id="KW-0812">Transmembrane</keyword>
<evidence type="ECO:0000256" key="14">
    <source>
        <dbReference type="ARBA" id="ARBA00074306"/>
    </source>
</evidence>
<dbReference type="CDD" id="cd16922">
    <property type="entry name" value="HATPase_EvgS-ArcB-TorS-like"/>
    <property type="match status" value="1"/>
</dbReference>
<dbReference type="InterPro" id="IPR000700">
    <property type="entry name" value="PAS-assoc_C"/>
</dbReference>
<dbReference type="FunFam" id="1.10.287.130:FF:000004">
    <property type="entry name" value="Ethylene receptor 1"/>
    <property type="match status" value="1"/>
</dbReference>
<evidence type="ECO:0000256" key="8">
    <source>
        <dbReference type="ARBA" id="ARBA00022741"/>
    </source>
</evidence>
<sequence>LLGYTLTGQDREAAVMFVLDMSDRKKIEAALQQREIELQLVTDSLPVLISFIDADLRYRFNNRAYEEWFGCSASEIYGKSILEMMGEADYQKIFPYIQRVLAGEMVTYESEFSSHAGDVRFLRATYVPRMNSKGVIDGFVAMISDVSDRKKNEAEKEQLLQREHNAREAAERANRIKDEFLAVVSHELRTPMNPILGWSQLLKRGSLSPEKTAQALESVERNARSQVQLIDDLLDISRVLRGKMNLTENPIDLSNVVTAGLETIRLAAEAKSIKVTTALSPCAVNGDEGRLQQVMWNLLSNAIKFTPESGEVVVSLQAEAHSKPNSAVITVADTGKGITAEFLPYVFEHFRQEDYSTTRQFGGLGLGLAISRQIVELHGGSIAAESPGENQGATFTVKIPLADQSLIELPARASAPEPKNLNGLQILVVDDEADSQEITAFALTQAGAQVVTVSSGAEALAAIAQQPLDLLISDIGMPEMDGYMLMQQVRTLPSEKGGLLKAIALTAYAGEIDANRAFLAGFQRHVSKPVEPDRLLSIICELIKDTCKTAKAAKNIG</sequence>
<dbReference type="Pfam" id="PF00072">
    <property type="entry name" value="Response_reg"/>
    <property type="match status" value="1"/>
</dbReference>
<feature type="domain" description="PAS" evidence="19">
    <location>
        <begin position="34"/>
        <end position="104"/>
    </location>
</feature>
<reference evidence="21 22" key="2">
    <citation type="submission" date="2018-06" db="EMBL/GenBank/DDBJ databases">
        <title>Metagenomic assembly of (sub)arctic Cyanobacteria and their associated microbiome from non-axenic cultures.</title>
        <authorList>
            <person name="Baurain D."/>
        </authorList>
    </citation>
    <scope>NUCLEOTIDE SEQUENCE [LARGE SCALE GENOMIC DNA]</scope>
    <source>
        <strain evidence="21">ULC027bin1</strain>
    </source>
</reference>
<dbReference type="CDD" id="cd17580">
    <property type="entry name" value="REC_2_DhkD-like"/>
    <property type="match status" value="1"/>
</dbReference>
<evidence type="ECO:0000256" key="11">
    <source>
        <dbReference type="ARBA" id="ARBA00022989"/>
    </source>
</evidence>
<keyword evidence="16" id="KW-0175">Coiled coil</keyword>
<feature type="coiled-coil region" evidence="16">
    <location>
        <begin position="149"/>
        <end position="176"/>
    </location>
</feature>